<dbReference type="Pfam" id="PF07521">
    <property type="entry name" value="RMMBL"/>
    <property type="match status" value="1"/>
</dbReference>
<dbReference type="GO" id="GO:0004521">
    <property type="term" value="F:RNA endonuclease activity"/>
    <property type="evidence" value="ECO:0007669"/>
    <property type="project" value="TreeGrafter"/>
</dbReference>
<accession>A0A1G2U475</accession>
<dbReference type="Pfam" id="PF10996">
    <property type="entry name" value="Beta-Casp"/>
    <property type="match status" value="1"/>
</dbReference>
<dbReference type="InterPro" id="IPR011108">
    <property type="entry name" value="RMMBL"/>
</dbReference>
<dbReference type="InterPro" id="IPR050698">
    <property type="entry name" value="MBL"/>
</dbReference>
<dbReference type="InterPro" id="IPR001279">
    <property type="entry name" value="Metallo-B-lactamas"/>
</dbReference>
<dbReference type="PANTHER" id="PTHR11203">
    <property type="entry name" value="CLEAVAGE AND POLYADENYLATION SPECIFICITY FACTOR FAMILY MEMBER"/>
    <property type="match status" value="1"/>
</dbReference>
<dbReference type="SUPFAM" id="SSF56281">
    <property type="entry name" value="Metallo-hydrolase/oxidoreductase"/>
    <property type="match status" value="1"/>
</dbReference>
<gene>
    <name evidence="4" type="ORF">A2920_00990</name>
</gene>
<evidence type="ECO:0000259" key="3">
    <source>
        <dbReference type="SMART" id="SM01027"/>
    </source>
</evidence>
<dbReference type="Gene3D" id="3.60.15.10">
    <property type="entry name" value="Ribonuclease Z/Hydroxyacylglutathione hydrolase-like"/>
    <property type="match status" value="1"/>
</dbReference>
<evidence type="ECO:0000256" key="1">
    <source>
        <dbReference type="ARBA" id="ARBA00022801"/>
    </source>
</evidence>
<sequence length="454" mass="50548">MKPQITFYGGVNSVTGANFLFEAQGKKILIDCGLEQGGEGASLRNGKVFPYSPATIDFLFITHAHMDHIGLIPKLVKEGFTGRIFSTPETKEITRLMLEDAHRIMEYEARNGGESELYSLPDLERAISIWETIDYHKNMQIAPELSVVAKDAGHILGSAMYEFEYEKGERVLFTGDLGNSPSVLMPDTEFVDDVDYIVMESVYGDRNHESKGERDRRFRDEINSTIKKGGTILIPAFSLERTQTLLYELNELIESKAIDEVPVFLDSPLAISLTKIYKRMFLAFKKDVQTDINDGDEIFEFKGLKETPRADDSKSIASQPGPKIIIAGSGMSTAGRILHHEKRYLPDSNATVLITGYQSPGTLGRQIEEGAKEVEIEGSLIPVRARIVKIEGFSGHRDSDHLLEFVEKAADGPLKQVFVVMGEPKASQFLAQRINDYIGVKAICPEAGKTYVLK</sequence>
<evidence type="ECO:0000313" key="5">
    <source>
        <dbReference type="Proteomes" id="UP000179283"/>
    </source>
</evidence>
<dbReference type="Pfam" id="PF00753">
    <property type="entry name" value="Lactamase_B"/>
    <property type="match status" value="1"/>
</dbReference>
<keyword evidence="1" id="KW-0378">Hydrolase</keyword>
<organism evidence="4 5">
    <name type="scientific">Candidatus Zambryskibacteria bacterium RIFCSPLOWO2_01_FULL_43_17</name>
    <dbReference type="NCBI Taxonomy" id="1802760"/>
    <lineage>
        <taxon>Bacteria</taxon>
        <taxon>Candidatus Zambryskiibacteriota</taxon>
    </lineage>
</organism>
<dbReference type="Gene3D" id="3.40.50.10890">
    <property type="match status" value="1"/>
</dbReference>
<feature type="domain" description="Beta-Casp" evidence="3">
    <location>
        <begin position="242"/>
        <end position="367"/>
    </location>
</feature>
<proteinExistence type="predicted"/>
<evidence type="ECO:0008006" key="6">
    <source>
        <dbReference type="Google" id="ProtNLM"/>
    </source>
</evidence>
<protein>
    <recommendedName>
        <fullName evidence="6">MBL fold hydrolase</fullName>
    </recommendedName>
</protein>
<dbReference type="InterPro" id="IPR022712">
    <property type="entry name" value="Beta_Casp"/>
</dbReference>
<feature type="domain" description="Metallo-beta-lactamase" evidence="2">
    <location>
        <begin position="15"/>
        <end position="226"/>
    </location>
</feature>
<dbReference type="PANTHER" id="PTHR11203:SF37">
    <property type="entry name" value="INTEGRATOR COMPLEX SUBUNIT 11"/>
    <property type="match status" value="1"/>
</dbReference>
<name>A0A1G2U475_9BACT</name>
<evidence type="ECO:0000313" key="4">
    <source>
        <dbReference type="EMBL" id="OHB04269.1"/>
    </source>
</evidence>
<dbReference type="CDD" id="cd16295">
    <property type="entry name" value="TTHA0252-CPSF-like_MBL-fold"/>
    <property type="match status" value="1"/>
</dbReference>
<dbReference type="GO" id="GO:0016787">
    <property type="term" value="F:hydrolase activity"/>
    <property type="evidence" value="ECO:0007669"/>
    <property type="project" value="UniProtKB-KW"/>
</dbReference>
<reference evidence="4 5" key="1">
    <citation type="journal article" date="2016" name="Nat. Commun.">
        <title>Thousands of microbial genomes shed light on interconnected biogeochemical processes in an aquifer system.</title>
        <authorList>
            <person name="Anantharaman K."/>
            <person name="Brown C.T."/>
            <person name="Hug L.A."/>
            <person name="Sharon I."/>
            <person name="Castelle C.J."/>
            <person name="Probst A.J."/>
            <person name="Thomas B.C."/>
            <person name="Singh A."/>
            <person name="Wilkins M.J."/>
            <person name="Karaoz U."/>
            <person name="Brodie E.L."/>
            <person name="Williams K.H."/>
            <person name="Hubbard S.S."/>
            <person name="Banfield J.F."/>
        </authorList>
    </citation>
    <scope>NUCLEOTIDE SEQUENCE [LARGE SCALE GENOMIC DNA]</scope>
</reference>
<evidence type="ECO:0000259" key="2">
    <source>
        <dbReference type="SMART" id="SM00849"/>
    </source>
</evidence>
<dbReference type="AlphaFoldDB" id="A0A1G2U475"/>
<dbReference type="SMART" id="SM00849">
    <property type="entry name" value="Lactamase_B"/>
    <property type="match status" value="1"/>
</dbReference>
<dbReference type="InterPro" id="IPR036866">
    <property type="entry name" value="RibonucZ/Hydroxyglut_hydro"/>
</dbReference>
<dbReference type="Proteomes" id="UP000179283">
    <property type="component" value="Unassembled WGS sequence"/>
</dbReference>
<comment type="caution">
    <text evidence="4">The sequence shown here is derived from an EMBL/GenBank/DDBJ whole genome shotgun (WGS) entry which is preliminary data.</text>
</comment>
<dbReference type="SMART" id="SM01027">
    <property type="entry name" value="Beta-Casp"/>
    <property type="match status" value="1"/>
</dbReference>
<dbReference type="EMBL" id="MHWD01000012">
    <property type="protein sequence ID" value="OHB04269.1"/>
    <property type="molecule type" value="Genomic_DNA"/>
</dbReference>